<dbReference type="Pfam" id="PF00072">
    <property type="entry name" value="Response_reg"/>
    <property type="match status" value="1"/>
</dbReference>
<dbReference type="InterPro" id="IPR011006">
    <property type="entry name" value="CheY-like_superfamily"/>
</dbReference>
<dbReference type="PRINTS" id="PR00038">
    <property type="entry name" value="HTHLUXR"/>
</dbReference>
<dbReference type="SUPFAM" id="SSF46894">
    <property type="entry name" value="C-terminal effector domain of the bipartite response regulators"/>
    <property type="match status" value="1"/>
</dbReference>
<organism evidence="6 7">
    <name type="scientific">Winogradskyella damuponensis</name>
    <dbReference type="NCBI Taxonomy" id="943939"/>
    <lineage>
        <taxon>Bacteria</taxon>
        <taxon>Pseudomonadati</taxon>
        <taxon>Bacteroidota</taxon>
        <taxon>Flavobacteriia</taxon>
        <taxon>Flavobacteriales</taxon>
        <taxon>Flavobacteriaceae</taxon>
        <taxon>Winogradskyella</taxon>
    </lineage>
</organism>
<evidence type="ECO:0000256" key="1">
    <source>
        <dbReference type="ARBA" id="ARBA00022553"/>
    </source>
</evidence>
<dbReference type="EMBL" id="BAABCB010000007">
    <property type="protein sequence ID" value="GAA4241732.1"/>
    <property type="molecule type" value="Genomic_DNA"/>
</dbReference>
<feature type="modified residue" description="4-aspartylphosphate" evidence="3">
    <location>
        <position position="54"/>
    </location>
</feature>
<proteinExistence type="predicted"/>
<feature type="domain" description="Response regulatory" evidence="5">
    <location>
        <begin position="4"/>
        <end position="119"/>
    </location>
</feature>
<dbReference type="CDD" id="cd06170">
    <property type="entry name" value="LuxR_C_like"/>
    <property type="match status" value="1"/>
</dbReference>
<protein>
    <submittedName>
        <fullName evidence="6">Response regulator transcription factor</fullName>
    </submittedName>
</protein>
<dbReference type="InterPro" id="IPR001789">
    <property type="entry name" value="Sig_transdc_resp-reg_receiver"/>
</dbReference>
<keyword evidence="1 3" id="KW-0597">Phosphoprotein</keyword>
<gene>
    <name evidence="6" type="ORF">GCM10022292_09300</name>
</gene>
<keyword evidence="2" id="KW-0238">DNA-binding</keyword>
<keyword evidence="7" id="KW-1185">Reference proteome</keyword>
<evidence type="ECO:0000313" key="7">
    <source>
        <dbReference type="Proteomes" id="UP001501682"/>
    </source>
</evidence>
<dbReference type="SMART" id="SM00421">
    <property type="entry name" value="HTH_LUXR"/>
    <property type="match status" value="1"/>
</dbReference>
<name>A0ABP8CP57_9FLAO</name>
<reference evidence="7" key="1">
    <citation type="journal article" date="2019" name="Int. J. Syst. Evol. Microbiol.">
        <title>The Global Catalogue of Microorganisms (GCM) 10K type strain sequencing project: providing services to taxonomists for standard genome sequencing and annotation.</title>
        <authorList>
            <consortium name="The Broad Institute Genomics Platform"/>
            <consortium name="The Broad Institute Genome Sequencing Center for Infectious Disease"/>
            <person name="Wu L."/>
            <person name="Ma J."/>
        </authorList>
    </citation>
    <scope>NUCLEOTIDE SEQUENCE [LARGE SCALE GENOMIC DNA]</scope>
    <source>
        <strain evidence="7">JCM 17633</strain>
    </source>
</reference>
<sequence>MNPTIIIADDHPLVLKGLQDFLIEKKFNVLASAKNGKEALALIKAHTPDIAVLDIKMPFFTGLEIAEKCKADKLPTKIILITFEKDEKTYNDAKALGAYGYILKEFALEEIENCIASVIKNKTYFSPDLLKFIELQEPPKYFEALTKHEQNIVKLISNNKTGVEIANLLNISTRTVEKHKSNIIKKLKLESKQNSLLIWAKENSDFLNTQT</sequence>
<dbReference type="InterPro" id="IPR000792">
    <property type="entry name" value="Tscrpt_reg_LuxR_C"/>
</dbReference>
<dbReference type="PROSITE" id="PS50043">
    <property type="entry name" value="HTH_LUXR_2"/>
    <property type="match status" value="1"/>
</dbReference>
<dbReference type="InterPro" id="IPR058245">
    <property type="entry name" value="NreC/VraR/RcsB-like_REC"/>
</dbReference>
<dbReference type="Proteomes" id="UP001501682">
    <property type="component" value="Unassembled WGS sequence"/>
</dbReference>
<dbReference type="PANTHER" id="PTHR43214">
    <property type="entry name" value="TWO-COMPONENT RESPONSE REGULATOR"/>
    <property type="match status" value="1"/>
</dbReference>
<dbReference type="CDD" id="cd17535">
    <property type="entry name" value="REC_NarL-like"/>
    <property type="match status" value="1"/>
</dbReference>
<evidence type="ECO:0000256" key="2">
    <source>
        <dbReference type="ARBA" id="ARBA00023125"/>
    </source>
</evidence>
<evidence type="ECO:0000259" key="5">
    <source>
        <dbReference type="PROSITE" id="PS50110"/>
    </source>
</evidence>
<accession>A0ABP8CP57</accession>
<dbReference type="Pfam" id="PF00196">
    <property type="entry name" value="GerE"/>
    <property type="match status" value="1"/>
</dbReference>
<dbReference type="SUPFAM" id="SSF52172">
    <property type="entry name" value="CheY-like"/>
    <property type="match status" value="1"/>
</dbReference>
<dbReference type="InterPro" id="IPR016032">
    <property type="entry name" value="Sig_transdc_resp-reg_C-effctor"/>
</dbReference>
<comment type="caution">
    <text evidence="6">The sequence shown here is derived from an EMBL/GenBank/DDBJ whole genome shotgun (WGS) entry which is preliminary data.</text>
</comment>
<dbReference type="SMART" id="SM00448">
    <property type="entry name" value="REC"/>
    <property type="match status" value="1"/>
</dbReference>
<evidence type="ECO:0000256" key="3">
    <source>
        <dbReference type="PROSITE-ProRule" id="PRU00169"/>
    </source>
</evidence>
<evidence type="ECO:0000313" key="6">
    <source>
        <dbReference type="EMBL" id="GAA4241732.1"/>
    </source>
</evidence>
<dbReference type="InterPro" id="IPR039420">
    <property type="entry name" value="WalR-like"/>
</dbReference>
<evidence type="ECO:0000259" key="4">
    <source>
        <dbReference type="PROSITE" id="PS50043"/>
    </source>
</evidence>
<dbReference type="Gene3D" id="3.40.50.2300">
    <property type="match status" value="1"/>
</dbReference>
<dbReference type="PROSITE" id="PS50110">
    <property type="entry name" value="RESPONSE_REGULATORY"/>
    <property type="match status" value="1"/>
</dbReference>
<dbReference type="RefSeq" id="WP_334468015.1">
    <property type="nucleotide sequence ID" value="NZ_BAABCB010000007.1"/>
</dbReference>
<feature type="domain" description="HTH luxR-type" evidence="4">
    <location>
        <begin position="138"/>
        <end position="204"/>
    </location>
</feature>